<dbReference type="Proteomes" id="UP000646484">
    <property type="component" value="Unassembled WGS sequence"/>
</dbReference>
<organism evidence="4 5">
    <name type="scientific">Butyricimonas hominis</name>
    <dbReference type="NCBI Taxonomy" id="2763032"/>
    <lineage>
        <taxon>Bacteria</taxon>
        <taxon>Pseudomonadati</taxon>
        <taxon>Bacteroidota</taxon>
        <taxon>Bacteroidia</taxon>
        <taxon>Bacteroidales</taxon>
        <taxon>Odoribacteraceae</taxon>
        <taxon>Butyricimonas</taxon>
    </lineage>
</organism>
<dbReference type="Gene3D" id="2.170.130.10">
    <property type="entry name" value="TonB-dependent receptor, plug domain"/>
    <property type="match status" value="1"/>
</dbReference>
<dbReference type="RefSeq" id="WP_186977031.1">
    <property type="nucleotide sequence ID" value="NZ_JACOOH010000006.1"/>
</dbReference>
<dbReference type="InterPro" id="IPR037066">
    <property type="entry name" value="Plug_dom_sf"/>
</dbReference>
<dbReference type="Pfam" id="PF14905">
    <property type="entry name" value="OMP_b-brl_3"/>
    <property type="match status" value="1"/>
</dbReference>
<evidence type="ECO:0000256" key="1">
    <source>
        <dbReference type="SAM" id="SignalP"/>
    </source>
</evidence>
<keyword evidence="1" id="KW-0732">Signal</keyword>
<proteinExistence type="predicted"/>
<feature type="domain" description="Outer membrane protein beta-barrel" evidence="3">
    <location>
        <begin position="383"/>
        <end position="790"/>
    </location>
</feature>
<comment type="caution">
    <text evidence="4">The sequence shown here is derived from an EMBL/GenBank/DDBJ whole genome shotgun (WGS) entry which is preliminary data.</text>
</comment>
<evidence type="ECO:0000259" key="3">
    <source>
        <dbReference type="Pfam" id="PF14905"/>
    </source>
</evidence>
<dbReference type="Pfam" id="PF13620">
    <property type="entry name" value="CarboxypepD_reg"/>
    <property type="match status" value="1"/>
</dbReference>
<dbReference type="InterPro" id="IPR041700">
    <property type="entry name" value="OMP_b-brl_3"/>
</dbReference>
<feature type="chain" id="PRO_5047248857" evidence="1">
    <location>
        <begin position="22"/>
        <end position="819"/>
    </location>
</feature>
<gene>
    <name evidence="4" type="ORF">H8S64_14855</name>
</gene>
<dbReference type="Pfam" id="PF07715">
    <property type="entry name" value="Plug"/>
    <property type="match status" value="1"/>
</dbReference>
<keyword evidence="4" id="KW-0675">Receptor</keyword>
<dbReference type="PANTHER" id="PTHR40980:SF3">
    <property type="entry name" value="TONB-DEPENDENT RECEPTOR-LIKE BETA-BARREL DOMAIN-CONTAINING PROTEIN"/>
    <property type="match status" value="1"/>
</dbReference>
<keyword evidence="5" id="KW-1185">Reference proteome</keyword>
<feature type="signal peptide" evidence="1">
    <location>
        <begin position="1"/>
        <end position="21"/>
    </location>
</feature>
<dbReference type="InterPro" id="IPR013784">
    <property type="entry name" value="Carb-bd-like_fold"/>
</dbReference>
<evidence type="ECO:0000259" key="2">
    <source>
        <dbReference type="Pfam" id="PF07715"/>
    </source>
</evidence>
<name>A0ABR7D3P9_9BACT</name>
<dbReference type="SUPFAM" id="SSF56935">
    <property type="entry name" value="Porins"/>
    <property type="match status" value="1"/>
</dbReference>
<sequence>MDRRKYLSLILLLCVTLAVYAQPKEKGGSVSGWLKDSVTLLPVAYATVRVARAERPSAPVKLTVTDTNGYFQVAALQPGKYTVTLSHVGFRAVSREFSLGTRQDGTELGILYMRETAERLGDVNVTAQRLPIKFEIDKITYDVESDPDARVTSTLDMLRKVPLVTVDGDDNIELNGSGCTIYINGRPSGLMKQKPGKALKGIPATAVRKIEVITSPGAKYDASGTGGIINIEMARGGLEGYSVFVQGNVDDIGKWGVALSGVLKYDKLSASGFFSHYPNYLRDARYNSVLTNLNDTESHNLYSRVRGKVRQPASYINAEISYEADSLNLLTFSLSSRRYEIIREAAERDEMQREDASPVYRYRATEKSKTNNGGTEATFNYQRTFRKPEQLFTLSYMYNYIPSGGYNHRYMFDFWKDNAQVTFSPYDIRDENKARSDEHTVQADYVHPFDTLQTLECGLKYIRRTASSKGIYKRREDSGEAWESLPAKEERFLHVQNIYAAYLTYALKYRKFGLKAGVRLERAAFDVALHSRTEPDFDAGFTDVIPSVTFSLQVTPTRVWKVGYNTRVMRPGIQHLNPYRSETNASVVSYGNSRLKSERFHIVSLGFSTFTPAWMINTSVEYRYSGNSIRAYTFMENGRKVNTFGNIGQENSVTLNLFVNANLGGKTSLRVNGNVGYIDLDSREIRSVARGWQYSATAVVQQTLWWGIRCSAYGGYFGSRVRLQYDSDGYYYYALTLNKSFLKDRLTFSCSGNNFADGLRRLKGVVSAPGYIQHHENVLQYRSFNFSLSYRIGNLRATVKKVKRGIVNDDVKREDASAK</sequence>
<dbReference type="EMBL" id="JACOOH010000006">
    <property type="protein sequence ID" value="MBC5622377.1"/>
    <property type="molecule type" value="Genomic_DNA"/>
</dbReference>
<feature type="domain" description="TonB-dependent receptor plug" evidence="2">
    <location>
        <begin position="148"/>
        <end position="228"/>
    </location>
</feature>
<dbReference type="PANTHER" id="PTHR40980">
    <property type="entry name" value="PLUG DOMAIN-CONTAINING PROTEIN"/>
    <property type="match status" value="1"/>
</dbReference>
<accession>A0ABR7D3P9</accession>
<evidence type="ECO:0000313" key="4">
    <source>
        <dbReference type="EMBL" id="MBC5622377.1"/>
    </source>
</evidence>
<evidence type="ECO:0000313" key="5">
    <source>
        <dbReference type="Proteomes" id="UP000646484"/>
    </source>
</evidence>
<reference evidence="4 5" key="1">
    <citation type="submission" date="2020-08" db="EMBL/GenBank/DDBJ databases">
        <title>Genome public.</title>
        <authorList>
            <person name="Liu C."/>
            <person name="Sun Q."/>
        </authorList>
    </citation>
    <scope>NUCLEOTIDE SEQUENCE [LARGE SCALE GENOMIC DNA]</scope>
    <source>
        <strain evidence="4 5">NSJ-56</strain>
    </source>
</reference>
<protein>
    <submittedName>
        <fullName evidence="4">TonB-dependent receptor</fullName>
    </submittedName>
</protein>
<dbReference type="Gene3D" id="2.60.40.1120">
    <property type="entry name" value="Carboxypeptidase-like, regulatory domain"/>
    <property type="match status" value="1"/>
</dbReference>
<dbReference type="SUPFAM" id="SSF49452">
    <property type="entry name" value="Starch-binding domain-like"/>
    <property type="match status" value="1"/>
</dbReference>
<dbReference type="InterPro" id="IPR012910">
    <property type="entry name" value="Plug_dom"/>
</dbReference>